<evidence type="ECO:0000313" key="1">
    <source>
        <dbReference type="EMBL" id="KAG1358567.1"/>
    </source>
</evidence>
<dbReference type="AlphaFoldDB" id="A0A8K0IH98"/>
<comment type="caution">
    <text evidence="1">The sequence shown here is derived from an EMBL/GenBank/DDBJ whole genome shotgun (WGS) entry which is preliminary data.</text>
</comment>
<organism evidence="1 2">
    <name type="scientific">Cocos nucifera</name>
    <name type="common">Coconut palm</name>
    <dbReference type="NCBI Taxonomy" id="13894"/>
    <lineage>
        <taxon>Eukaryota</taxon>
        <taxon>Viridiplantae</taxon>
        <taxon>Streptophyta</taxon>
        <taxon>Embryophyta</taxon>
        <taxon>Tracheophyta</taxon>
        <taxon>Spermatophyta</taxon>
        <taxon>Magnoliopsida</taxon>
        <taxon>Liliopsida</taxon>
        <taxon>Arecaceae</taxon>
        <taxon>Arecoideae</taxon>
        <taxon>Cocoseae</taxon>
        <taxon>Attaleinae</taxon>
        <taxon>Cocos</taxon>
    </lineage>
</organism>
<evidence type="ECO:0000313" key="2">
    <source>
        <dbReference type="Proteomes" id="UP000797356"/>
    </source>
</evidence>
<dbReference type="Proteomes" id="UP000797356">
    <property type="component" value="Chromosome 8"/>
</dbReference>
<accession>A0A8K0IH98</accession>
<name>A0A8K0IH98_COCNU</name>
<reference evidence="1" key="2">
    <citation type="submission" date="2019-07" db="EMBL/GenBank/DDBJ databases">
        <authorList>
            <person name="Yang Y."/>
            <person name="Bocs S."/>
            <person name="Baudouin L."/>
        </authorList>
    </citation>
    <scope>NUCLEOTIDE SEQUENCE</scope>
    <source>
        <tissue evidence="1">Spear leaf of Hainan Tall coconut</tissue>
    </source>
</reference>
<sequence length="78" mass="8737">MSSLFSQPKTEVQTTRIAGFSLRKTFIVFTENQVEKTAGDQDDSMILSCRLSRMDRVLISLDSRCSHSSSRVGPSSFM</sequence>
<dbReference type="EMBL" id="CM017879">
    <property type="protein sequence ID" value="KAG1358567.1"/>
    <property type="molecule type" value="Genomic_DNA"/>
</dbReference>
<protein>
    <submittedName>
        <fullName evidence="1">Uncharacterized protein</fullName>
    </submittedName>
</protein>
<proteinExistence type="predicted"/>
<keyword evidence="2" id="KW-1185">Reference proteome</keyword>
<gene>
    <name evidence="1" type="ORF">COCNU_08G000130</name>
</gene>
<reference evidence="1" key="1">
    <citation type="journal article" date="2017" name="Gigascience">
        <title>The genome draft of coconut (Cocos nucifera).</title>
        <authorList>
            <person name="Xiao Y."/>
            <person name="Xu P."/>
            <person name="Fan H."/>
            <person name="Baudouin L."/>
            <person name="Xia W."/>
            <person name="Bocs S."/>
            <person name="Xu J."/>
            <person name="Li Q."/>
            <person name="Guo A."/>
            <person name="Zhou L."/>
            <person name="Li J."/>
            <person name="Wu Y."/>
            <person name="Ma Z."/>
            <person name="Armero A."/>
            <person name="Issali A.E."/>
            <person name="Liu N."/>
            <person name="Peng M."/>
            <person name="Yang Y."/>
        </authorList>
    </citation>
    <scope>NUCLEOTIDE SEQUENCE</scope>
    <source>
        <tissue evidence="1">Spear leaf of Hainan Tall coconut</tissue>
    </source>
</reference>